<dbReference type="SUPFAM" id="SSF52540">
    <property type="entry name" value="P-loop containing nucleoside triphosphate hydrolases"/>
    <property type="match status" value="1"/>
</dbReference>
<dbReference type="AlphaFoldDB" id="A0A0F9CBF6"/>
<dbReference type="InterPro" id="IPR034154">
    <property type="entry name" value="TOPRIM_DnaG/twinkle"/>
</dbReference>
<dbReference type="Gene3D" id="3.40.1360.10">
    <property type="match status" value="1"/>
</dbReference>
<dbReference type="Gene3D" id="3.40.50.300">
    <property type="entry name" value="P-loop containing nucleotide triphosphate hydrolases"/>
    <property type="match status" value="1"/>
</dbReference>
<evidence type="ECO:0008006" key="3">
    <source>
        <dbReference type="Google" id="ProtNLM"/>
    </source>
</evidence>
<dbReference type="Pfam" id="PF13481">
    <property type="entry name" value="AAA_25"/>
    <property type="match status" value="1"/>
</dbReference>
<feature type="non-terminal residue" evidence="2">
    <location>
        <position position="397"/>
    </location>
</feature>
<evidence type="ECO:0000313" key="2">
    <source>
        <dbReference type="EMBL" id="KKK99684.1"/>
    </source>
</evidence>
<dbReference type="CDD" id="cd01029">
    <property type="entry name" value="TOPRIM_primases"/>
    <property type="match status" value="1"/>
</dbReference>
<name>A0A0F9CBF6_9ZZZZ</name>
<dbReference type="SUPFAM" id="SSF56731">
    <property type="entry name" value="DNA primase core"/>
    <property type="match status" value="1"/>
</dbReference>
<keyword evidence="1" id="KW-1133">Transmembrane helix</keyword>
<feature type="transmembrane region" description="Helical" evidence="1">
    <location>
        <begin position="362"/>
        <end position="386"/>
    </location>
</feature>
<keyword evidence="1" id="KW-0472">Membrane</keyword>
<gene>
    <name evidence="2" type="ORF">LCGC14_2630280</name>
</gene>
<sequence length="397" mass="44614">MTDDIVAVYSYIDPNTQKEIARKVRKDPKAFVWEGKEVNEKELPLYNAHKLVNYPLDKVILFVEGEKSADALEKLGILAVCLPGGAAAKPTQEQLKVLHKRRVAIWPDKGQAGRMLMRRILERLRPIAHQLYVIYPDSVPHKGDAYDWIQQSGTARELVRELEKNPRHILVEKQLNIVNLHDIEPKEIEWLWPGYLPLGMLVMLEGKKGVGKSWMTLQLASMVSVGNIDVPGTIMGNKGAGKVLMLCHEDLIDEVIVPRLKAMGANLNNIEIIDNTIDNESGEEQWFDLYEDIGALEDKLTEDDYKLLIIDPINNYINAGLDTYRDSHIRSVLSPLAAMAQRTSVCILGIRHFKKSQEGSMLDWGIGSIAYGGLLFLGVMLGLYFLNLIPPSLMATP</sequence>
<keyword evidence="1" id="KW-0812">Transmembrane</keyword>
<proteinExistence type="predicted"/>
<organism evidence="2">
    <name type="scientific">marine sediment metagenome</name>
    <dbReference type="NCBI Taxonomy" id="412755"/>
    <lineage>
        <taxon>unclassified sequences</taxon>
        <taxon>metagenomes</taxon>
        <taxon>ecological metagenomes</taxon>
    </lineage>
</organism>
<dbReference type="InterPro" id="IPR027417">
    <property type="entry name" value="P-loop_NTPase"/>
</dbReference>
<protein>
    <recommendedName>
        <fullName evidence="3">Toprim domain-containing protein</fullName>
    </recommendedName>
</protein>
<evidence type="ECO:0000256" key="1">
    <source>
        <dbReference type="SAM" id="Phobius"/>
    </source>
</evidence>
<dbReference type="EMBL" id="LAZR01045098">
    <property type="protein sequence ID" value="KKK99684.1"/>
    <property type="molecule type" value="Genomic_DNA"/>
</dbReference>
<comment type="caution">
    <text evidence="2">The sequence shown here is derived from an EMBL/GenBank/DDBJ whole genome shotgun (WGS) entry which is preliminary data.</text>
</comment>
<reference evidence="2" key="1">
    <citation type="journal article" date="2015" name="Nature">
        <title>Complex archaea that bridge the gap between prokaryotes and eukaryotes.</title>
        <authorList>
            <person name="Spang A."/>
            <person name="Saw J.H."/>
            <person name="Jorgensen S.L."/>
            <person name="Zaremba-Niedzwiedzka K."/>
            <person name="Martijn J."/>
            <person name="Lind A.E."/>
            <person name="van Eijk R."/>
            <person name="Schleper C."/>
            <person name="Guy L."/>
            <person name="Ettema T.J."/>
        </authorList>
    </citation>
    <scope>NUCLEOTIDE SEQUENCE</scope>
</reference>
<accession>A0A0F9CBF6</accession>